<dbReference type="Proteomes" id="UP000245695">
    <property type="component" value="Chromosome 1"/>
</dbReference>
<organism evidence="1 2">
    <name type="scientific">Romboutsia hominis</name>
    <dbReference type="NCBI Taxonomy" id="1507512"/>
    <lineage>
        <taxon>Bacteria</taxon>
        <taxon>Bacillati</taxon>
        <taxon>Bacillota</taxon>
        <taxon>Clostridia</taxon>
        <taxon>Peptostreptococcales</taxon>
        <taxon>Peptostreptococcaceae</taxon>
        <taxon>Romboutsia</taxon>
    </lineage>
</organism>
<evidence type="ECO:0000313" key="2">
    <source>
        <dbReference type="Proteomes" id="UP000245695"/>
    </source>
</evidence>
<dbReference type="AlphaFoldDB" id="A0A2P2BQU4"/>
<keyword evidence="2" id="KW-1185">Reference proteome</keyword>
<dbReference type="RefSeq" id="WP_166505306.1">
    <property type="nucleotide sequence ID" value="NZ_LN650648.1"/>
</dbReference>
<dbReference type="EMBL" id="LN650648">
    <property type="protein sequence ID" value="CEI72721.1"/>
    <property type="molecule type" value="Genomic_DNA"/>
</dbReference>
<sequence>MKNIILDNNSMLKFLENEDTLNDDFTLMLELIKKLSFTVDINHSDQDTLIKIYEELYMTEDYNENKKSISILLEKYSNCIYQDEYTERINELNLLINTESKEFKDILKDTFIFDIGKGLIGFDIDEVNSGIRHAKDINEMKEVLLILSLRHEEIEKFMLDVENILDTLIFDEDIIDGIAKLNDGFENRKKEIIYHLYCIDTQIPKIIAMNVKGFREIGEQMTLPCTPESGRYEELVKVINGKRVNCELHTKMKRMSAKAPDRIYFCPSLPEGVFKEDSRSIFIYKITKHV</sequence>
<gene>
    <name evidence="1" type="ORF">FRIFI_1182</name>
</gene>
<accession>A0A2P2BQU4</accession>
<protein>
    <submittedName>
        <fullName evidence="1">Uncharacterized protein</fullName>
    </submittedName>
</protein>
<evidence type="ECO:0000313" key="1">
    <source>
        <dbReference type="EMBL" id="CEI72721.1"/>
    </source>
</evidence>
<dbReference type="KEGG" id="rhom:FRIFI_1182"/>
<name>A0A2P2BQU4_9FIRM</name>
<proteinExistence type="predicted"/>
<reference evidence="1 2" key="1">
    <citation type="submission" date="2014-09" db="EMBL/GenBank/DDBJ databases">
        <authorList>
            <person name="Hornung B.V."/>
        </authorList>
    </citation>
    <scope>NUCLEOTIDE SEQUENCE [LARGE SCALE GENOMIC DNA]</scope>
    <source>
        <strain evidence="1 2">FRIFI</strain>
    </source>
</reference>